<name>A0ABM4X7H6_COFAR</name>
<dbReference type="InterPro" id="IPR005174">
    <property type="entry name" value="KIB1-4_b-propeller"/>
</dbReference>
<sequence>MKCRSWTKAEDTCQEERREKAWNPVTEGVIKRKHFSKGTWFIALGVSGEMNLLHPFSRAQIELPHITTFPRYEQCQPIDPLIFIERAILSASPSETSDYVVMAVHSRGRYLGSPDHHPIVAKNPFNIDPNSRMEHPLAGVDYIYWQNHPHPQQISSLGDRSIFVGHNAAFSVDATTSFPGVIRPNCIYFTNDCIDAYREAYDDTGIGGGRDMGIYDLGDSKFECFGGVQSFSHIGPPVWVFPSL</sequence>
<gene>
    <name evidence="3" type="primary">LOC140038490</name>
</gene>
<dbReference type="Pfam" id="PF03478">
    <property type="entry name" value="Beta-prop_KIB1-4"/>
    <property type="match status" value="2"/>
</dbReference>
<organism evidence="2 3">
    <name type="scientific">Coffea arabica</name>
    <name type="common">Arabian coffee</name>
    <dbReference type="NCBI Taxonomy" id="13443"/>
    <lineage>
        <taxon>Eukaryota</taxon>
        <taxon>Viridiplantae</taxon>
        <taxon>Streptophyta</taxon>
        <taxon>Embryophyta</taxon>
        <taxon>Tracheophyta</taxon>
        <taxon>Spermatophyta</taxon>
        <taxon>Magnoliopsida</taxon>
        <taxon>eudicotyledons</taxon>
        <taxon>Gunneridae</taxon>
        <taxon>Pentapetalae</taxon>
        <taxon>asterids</taxon>
        <taxon>lamiids</taxon>
        <taxon>Gentianales</taxon>
        <taxon>Rubiaceae</taxon>
        <taxon>Ixoroideae</taxon>
        <taxon>Gardenieae complex</taxon>
        <taxon>Bertiereae - Coffeeae clade</taxon>
        <taxon>Coffeeae</taxon>
        <taxon>Coffea</taxon>
    </lineage>
</organism>
<reference evidence="3" key="1">
    <citation type="submission" date="2025-08" db="UniProtKB">
        <authorList>
            <consortium name="RefSeq"/>
        </authorList>
    </citation>
    <scope>IDENTIFICATION</scope>
    <source>
        <tissue evidence="3">Leaves</tissue>
    </source>
</reference>
<proteinExistence type="predicted"/>
<protein>
    <recommendedName>
        <fullName evidence="1">KIB1-4 beta-propeller domain-containing protein</fullName>
    </recommendedName>
</protein>
<dbReference type="GeneID" id="140038490"/>
<dbReference type="InterPro" id="IPR050942">
    <property type="entry name" value="F-box_BR-signaling"/>
</dbReference>
<dbReference type="PANTHER" id="PTHR44259:SF114">
    <property type="entry name" value="OS06G0707300 PROTEIN"/>
    <property type="match status" value="1"/>
</dbReference>
<evidence type="ECO:0000313" key="2">
    <source>
        <dbReference type="Proteomes" id="UP001652660"/>
    </source>
</evidence>
<accession>A0ABM4X7H6</accession>
<keyword evidence="2" id="KW-1185">Reference proteome</keyword>
<dbReference type="Proteomes" id="UP001652660">
    <property type="component" value="Chromosome 3e"/>
</dbReference>
<feature type="domain" description="KIB1-4 beta-propeller" evidence="1">
    <location>
        <begin position="36"/>
        <end position="108"/>
    </location>
</feature>
<dbReference type="RefSeq" id="XP_071939965.1">
    <property type="nucleotide sequence ID" value="XM_072083864.1"/>
</dbReference>
<feature type="domain" description="KIB1-4 beta-propeller" evidence="1">
    <location>
        <begin position="153"/>
        <end position="216"/>
    </location>
</feature>
<evidence type="ECO:0000259" key="1">
    <source>
        <dbReference type="Pfam" id="PF03478"/>
    </source>
</evidence>
<evidence type="ECO:0000313" key="3">
    <source>
        <dbReference type="RefSeq" id="XP_071939965.1"/>
    </source>
</evidence>
<dbReference type="PANTHER" id="PTHR44259">
    <property type="entry name" value="OS07G0183000 PROTEIN-RELATED"/>
    <property type="match status" value="1"/>
</dbReference>